<name>A0A6G8RTZ6_9GAMM</name>
<keyword evidence="11" id="KW-0012">Acyltransferase</keyword>
<feature type="active site" evidence="8">
    <location>
        <position position="307"/>
    </location>
</feature>
<dbReference type="GO" id="GO:0005737">
    <property type="term" value="C:cytoplasm"/>
    <property type="evidence" value="ECO:0007669"/>
    <property type="project" value="InterPro"/>
</dbReference>
<proteinExistence type="inferred from homology"/>
<dbReference type="UniPathway" id="UPA00223">
    <property type="reaction ID" value="UER00717"/>
</dbReference>
<dbReference type="PANTHER" id="PTHR42871">
    <property type="entry name" value="CITRATE SYNTHASE"/>
    <property type="match status" value="1"/>
</dbReference>
<dbReference type="KEGG" id="asha:G8E00_05030"/>
<evidence type="ECO:0000256" key="8">
    <source>
        <dbReference type="PIRSR" id="PIRSR001369-1"/>
    </source>
</evidence>
<keyword evidence="4 7" id="KW-0808">Transferase</keyword>
<evidence type="ECO:0000256" key="6">
    <source>
        <dbReference type="NCBIfam" id="TIGR01798"/>
    </source>
</evidence>
<dbReference type="RefSeq" id="WP_166011769.1">
    <property type="nucleotide sequence ID" value="NZ_CP049801.1"/>
</dbReference>
<dbReference type="InterPro" id="IPR016142">
    <property type="entry name" value="Citrate_synth-like_lrg_a-sub"/>
</dbReference>
<comment type="similarity">
    <text evidence="2 7 10">Belongs to the citrate synthase family.</text>
</comment>
<evidence type="ECO:0000256" key="4">
    <source>
        <dbReference type="ARBA" id="ARBA00022679"/>
    </source>
</evidence>
<dbReference type="PANTHER" id="PTHR42871:SF1">
    <property type="entry name" value="CITRATE SYNTHASE"/>
    <property type="match status" value="1"/>
</dbReference>
<protein>
    <recommendedName>
        <fullName evidence="6 7">Citrate synthase</fullName>
    </recommendedName>
</protein>
<dbReference type="AlphaFoldDB" id="A0A6G8RTZ6"/>
<evidence type="ECO:0000256" key="1">
    <source>
        <dbReference type="ARBA" id="ARBA00004751"/>
    </source>
</evidence>
<evidence type="ECO:0000313" key="12">
    <source>
        <dbReference type="Proteomes" id="UP000502297"/>
    </source>
</evidence>
<dbReference type="Pfam" id="PF00285">
    <property type="entry name" value="Citrate_synt"/>
    <property type="match status" value="1"/>
</dbReference>
<dbReference type="SUPFAM" id="SSF48256">
    <property type="entry name" value="Citrate synthase"/>
    <property type="match status" value="1"/>
</dbReference>
<dbReference type="PRINTS" id="PR00143">
    <property type="entry name" value="CITRTSNTHASE"/>
</dbReference>
<dbReference type="InterPro" id="IPR019810">
    <property type="entry name" value="Citrate_synthase_AS"/>
</dbReference>
<dbReference type="PIRSF" id="PIRSF001369">
    <property type="entry name" value="Citrate_synth"/>
    <property type="match status" value="1"/>
</dbReference>
<evidence type="ECO:0000256" key="2">
    <source>
        <dbReference type="ARBA" id="ARBA00010566"/>
    </source>
</evidence>
<dbReference type="Gene3D" id="1.10.230.10">
    <property type="entry name" value="Cytochrome P450-Terp, domain 2"/>
    <property type="match status" value="1"/>
</dbReference>
<dbReference type="Proteomes" id="UP000502297">
    <property type="component" value="Chromosome"/>
</dbReference>
<comment type="pathway">
    <text evidence="1 9">Carbohydrate metabolism; tricarboxylic acid cycle; isocitrate from oxaloacetate: step 1/2.</text>
</comment>
<dbReference type="EMBL" id="CP049801">
    <property type="protein sequence ID" value="QIO05361.1"/>
    <property type="molecule type" value="Genomic_DNA"/>
</dbReference>
<feature type="active site" evidence="8">
    <location>
        <position position="364"/>
    </location>
</feature>
<dbReference type="NCBIfam" id="TIGR01798">
    <property type="entry name" value="cit_synth_I"/>
    <property type="match status" value="1"/>
</dbReference>
<dbReference type="Gene3D" id="1.10.580.10">
    <property type="entry name" value="Citrate Synthase, domain 1"/>
    <property type="match status" value="1"/>
</dbReference>
<dbReference type="GO" id="GO:0006099">
    <property type="term" value="P:tricarboxylic acid cycle"/>
    <property type="evidence" value="ECO:0007669"/>
    <property type="project" value="UniProtKB-UniRule"/>
</dbReference>
<dbReference type="InterPro" id="IPR002020">
    <property type="entry name" value="Citrate_synthase"/>
</dbReference>
<evidence type="ECO:0000256" key="5">
    <source>
        <dbReference type="ARBA" id="ARBA00049288"/>
    </source>
</evidence>
<dbReference type="InterPro" id="IPR036969">
    <property type="entry name" value="Citrate_synthase_sf"/>
</dbReference>
<gene>
    <name evidence="11" type="primary">gltA</name>
    <name evidence="11" type="ORF">G8E00_05030</name>
</gene>
<dbReference type="NCBIfam" id="NF004126">
    <property type="entry name" value="PRK05614.1"/>
    <property type="match status" value="1"/>
</dbReference>
<sequence length="425" mass="47163">MSEATGKKAVLQLDGKEIELPIYSGTLGPDVIDVKDVLAAGHFTFDPGFVSTAACESKITFIDGGKGVLLHRGYPIDQLATKADYLETCYLLLNGDLPTAEQKKEFDAKVRNHTMVHDQVSRFFNGFRRDAHPMAVMCGVVGALSAFYHNGFDAENVDHREITAIRLIAKVPTLAAWTYKYTIGQPFVYPRNDLSYAENFLYMMFATPADRDYKVDPILAKAMDRIFTLHADHEQNASTSTVRLAGSTGANPYACIAAGIAALWGPAHGGANEAVLKMLDEIGTVENVAGFMEKVKTKEVKLMGFGHRVYKNFDPRAKVMKETCDEVLSALGINDPQLALAMELERIALSDEYFVKRNLYPNVDFYSGIILKAIGIPTEMFTVIFALARTVGWISHWIEMHSAPYKIGRPRQLYTGETQRDIQGR</sequence>
<dbReference type="GO" id="GO:0036440">
    <property type="term" value="F:citrate synthase activity"/>
    <property type="evidence" value="ECO:0007669"/>
    <property type="project" value="UniProtKB-EC"/>
</dbReference>
<dbReference type="FunFam" id="1.10.230.10:FF:000002">
    <property type="entry name" value="Citrate synthase"/>
    <property type="match status" value="1"/>
</dbReference>
<dbReference type="PROSITE" id="PS00480">
    <property type="entry name" value="CITRATE_SYNTHASE"/>
    <property type="match status" value="1"/>
</dbReference>
<dbReference type="InterPro" id="IPR010953">
    <property type="entry name" value="Citrate_synthase_typ-I"/>
</dbReference>
<keyword evidence="3 9" id="KW-0816">Tricarboxylic acid cycle</keyword>
<evidence type="ECO:0000256" key="10">
    <source>
        <dbReference type="RuleBase" id="RU003406"/>
    </source>
</evidence>
<evidence type="ECO:0000256" key="9">
    <source>
        <dbReference type="RuleBase" id="RU003370"/>
    </source>
</evidence>
<evidence type="ECO:0000256" key="3">
    <source>
        <dbReference type="ARBA" id="ARBA00022532"/>
    </source>
</evidence>
<dbReference type="Gene3D" id="2.20.28.60">
    <property type="match status" value="1"/>
</dbReference>
<dbReference type="InterPro" id="IPR016143">
    <property type="entry name" value="Citrate_synth-like_sm_a-sub"/>
</dbReference>
<evidence type="ECO:0000256" key="7">
    <source>
        <dbReference type="PIRNR" id="PIRNR001369"/>
    </source>
</evidence>
<evidence type="ECO:0000313" key="11">
    <source>
        <dbReference type="EMBL" id="QIO05361.1"/>
    </source>
</evidence>
<reference evidence="11 12" key="1">
    <citation type="submission" date="2020-03" db="EMBL/GenBank/DDBJ databases">
        <authorList>
            <person name="Zhu W."/>
        </authorList>
    </citation>
    <scope>NUCLEOTIDE SEQUENCE [LARGE SCALE GENOMIC DNA]</scope>
    <source>
        <strain evidence="11 12">323-1</strain>
    </source>
</reference>
<dbReference type="CDD" id="cd06114">
    <property type="entry name" value="EcCS_like"/>
    <property type="match status" value="1"/>
</dbReference>
<keyword evidence="12" id="KW-1185">Reference proteome</keyword>
<organism evidence="11 12">
    <name type="scientific">Acinetobacter shaoyimingii</name>
    <dbReference type="NCBI Taxonomy" id="2715164"/>
    <lineage>
        <taxon>Bacteria</taxon>
        <taxon>Pseudomonadati</taxon>
        <taxon>Pseudomonadota</taxon>
        <taxon>Gammaproteobacteria</taxon>
        <taxon>Moraxellales</taxon>
        <taxon>Moraxellaceae</taxon>
        <taxon>Acinetobacter</taxon>
    </lineage>
</organism>
<comment type="catalytic activity">
    <reaction evidence="5 9">
        <text>oxaloacetate + acetyl-CoA + H2O = citrate + CoA + H(+)</text>
        <dbReference type="Rhea" id="RHEA:16845"/>
        <dbReference type="ChEBI" id="CHEBI:15377"/>
        <dbReference type="ChEBI" id="CHEBI:15378"/>
        <dbReference type="ChEBI" id="CHEBI:16452"/>
        <dbReference type="ChEBI" id="CHEBI:16947"/>
        <dbReference type="ChEBI" id="CHEBI:57287"/>
        <dbReference type="ChEBI" id="CHEBI:57288"/>
        <dbReference type="EC" id="2.3.3.16"/>
    </reaction>
</comment>
<dbReference type="InterPro" id="IPR024176">
    <property type="entry name" value="Citrate_synthase_bac-typ"/>
</dbReference>
<accession>A0A6G8RTZ6</accession>